<dbReference type="Proteomes" id="UP001596045">
    <property type="component" value="Unassembled WGS sequence"/>
</dbReference>
<comment type="caution">
    <text evidence="1">The sequence shown here is derived from an EMBL/GenBank/DDBJ whole genome shotgun (WGS) entry which is preliminary data.</text>
</comment>
<proteinExistence type="predicted"/>
<accession>A0ABW0M7L3</accession>
<protein>
    <recommendedName>
        <fullName evidence="3">Type III secretion protein</fullName>
    </recommendedName>
</protein>
<sequence>MFAQSLIDWWFMPWSYAPDRGAAWPPMAEQLGSRDRYRLWCREADVVADFPPQCDPGWGVAALADGGQLLAAARLFAGLIAAREHDDAEARAALLSLSPAERKWCLSVAATQPLRSFLQGIEGGAIEIEVHGLLELALYLSDGFPGMWSRLRLTLPPALAAQVDGLLDAAPTGVVAPAMQVVRAQRCWRMCRVRVEAAAQVLGDTVYEAP</sequence>
<reference evidence="2" key="1">
    <citation type="journal article" date="2019" name="Int. J. Syst. Evol. Microbiol.">
        <title>The Global Catalogue of Microorganisms (GCM) 10K type strain sequencing project: providing services to taxonomists for standard genome sequencing and annotation.</title>
        <authorList>
            <consortium name="The Broad Institute Genomics Platform"/>
            <consortium name="The Broad Institute Genome Sequencing Center for Infectious Disease"/>
            <person name="Wu L."/>
            <person name="Ma J."/>
        </authorList>
    </citation>
    <scope>NUCLEOTIDE SEQUENCE [LARGE SCALE GENOMIC DNA]</scope>
    <source>
        <strain evidence="2">JCM 17066</strain>
    </source>
</reference>
<dbReference type="RefSeq" id="WP_378997092.1">
    <property type="nucleotide sequence ID" value="NZ_JBHSMT010000013.1"/>
</dbReference>
<keyword evidence="2" id="KW-1185">Reference proteome</keyword>
<dbReference type="EMBL" id="JBHSMT010000013">
    <property type="protein sequence ID" value="MFC5474035.1"/>
    <property type="molecule type" value="Genomic_DNA"/>
</dbReference>
<gene>
    <name evidence="1" type="ORF">ACFPM8_08685</name>
</gene>
<name>A0ABW0M7L3_9BURK</name>
<evidence type="ECO:0008006" key="3">
    <source>
        <dbReference type="Google" id="ProtNLM"/>
    </source>
</evidence>
<evidence type="ECO:0000313" key="2">
    <source>
        <dbReference type="Proteomes" id="UP001596045"/>
    </source>
</evidence>
<evidence type="ECO:0000313" key="1">
    <source>
        <dbReference type="EMBL" id="MFC5474035.1"/>
    </source>
</evidence>
<organism evidence="1 2">
    <name type="scientific">Paraherbaspirillum soli</name>
    <dbReference type="NCBI Taxonomy" id="631222"/>
    <lineage>
        <taxon>Bacteria</taxon>
        <taxon>Pseudomonadati</taxon>
        <taxon>Pseudomonadota</taxon>
        <taxon>Betaproteobacteria</taxon>
        <taxon>Burkholderiales</taxon>
        <taxon>Oxalobacteraceae</taxon>
        <taxon>Paraherbaspirillum</taxon>
    </lineage>
</organism>